<comment type="caution">
    <text evidence="1">The sequence shown here is derived from an EMBL/GenBank/DDBJ whole genome shotgun (WGS) entry which is preliminary data.</text>
</comment>
<accession>A0A9N7Z9C1</accession>
<organism evidence="1 2">
    <name type="scientific">Pleuronectes platessa</name>
    <name type="common">European plaice</name>
    <dbReference type="NCBI Taxonomy" id="8262"/>
    <lineage>
        <taxon>Eukaryota</taxon>
        <taxon>Metazoa</taxon>
        <taxon>Chordata</taxon>
        <taxon>Craniata</taxon>
        <taxon>Vertebrata</taxon>
        <taxon>Euteleostomi</taxon>
        <taxon>Actinopterygii</taxon>
        <taxon>Neopterygii</taxon>
        <taxon>Teleostei</taxon>
        <taxon>Neoteleostei</taxon>
        <taxon>Acanthomorphata</taxon>
        <taxon>Carangaria</taxon>
        <taxon>Pleuronectiformes</taxon>
        <taxon>Pleuronectoidei</taxon>
        <taxon>Pleuronectidae</taxon>
        <taxon>Pleuronectes</taxon>
    </lineage>
</organism>
<sequence>MNHAAGDSPIRRVHNNTEISGGFRARINLIAVYRVIAGGDSQTGAIARCGAVASVSSRSSAPPLQWVVPPVHLYTCPYQGEGIGGLIFRPPLPPALLALLLGQAGTVPRAAALSLASLDPKVIPFFVTLDHILGGPVQVLDT</sequence>
<gene>
    <name evidence="1" type="ORF">PLEPLA_LOCUS43282</name>
</gene>
<reference evidence="1" key="1">
    <citation type="submission" date="2020-03" db="EMBL/GenBank/DDBJ databases">
        <authorList>
            <person name="Weist P."/>
        </authorList>
    </citation>
    <scope>NUCLEOTIDE SEQUENCE</scope>
</reference>
<protein>
    <submittedName>
        <fullName evidence="1">Uncharacterized protein</fullName>
    </submittedName>
</protein>
<dbReference type="AlphaFoldDB" id="A0A9N7Z9C1"/>
<dbReference type="Proteomes" id="UP001153269">
    <property type="component" value="Unassembled WGS sequence"/>
</dbReference>
<dbReference type="EMBL" id="CADEAL010004258">
    <property type="protein sequence ID" value="CAB1455506.1"/>
    <property type="molecule type" value="Genomic_DNA"/>
</dbReference>
<name>A0A9N7Z9C1_PLEPL</name>
<evidence type="ECO:0000313" key="2">
    <source>
        <dbReference type="Proteomes" id="UP001153269"/>
    </source>
</evidence>
<evidence type="ECO:0000313" key="1">
    <source>
        <dbReference type="EMBL" id="CAB1455506.1"/>
    </source>
</evidence>
<proteinExistence type="predicted"/>
<keyword evidence="2" id="KW-1185">Reference proteome</keyword>